<evidence type="ECO:0000313" key="2">
    <source>
        <dbReference type="Proteomes" id="UP000324222"/>
    </source>
</evidence>
<dbReference type="AlphaFoldDB" id="A0A5B7DDY2"/>
<keyword evidence="2" id="KW-1185">Reference proteome</keyword>
<comment type="caution">
    <text evidence="1">The sequence shown here is derived from an EMBL/GenBank/DDBJ whole genome shotgun (WGS) entry which is preliminary data.</text>
</comment>
<accession>A0A5B7DDY2</accession>
<gene>
    <name evidence="1" type="ORF">E2C01_012466</name>
</gene>
<dbReference type="EMBL" id="VSRR010000779">
    <property type="protein sequence ID" value="MPC19550.1"/>
    <property type="molecule type" value="Genomic_DNA"/>
</dbReference>
<dbReference type="Proteomes" id="UP000324222">
    <property type="component" value="Unassembled WGS sequence"/>
</dbReference>
<name>A0A5B7DDY2_PORTR</name>
<protein>
    <submittedName>
        <fullName evidence="1">Uncharacterized protein</fullName>
    </submittedName>
</protein>
<reference evidence="1 2" key="1">
    <citation type="submission" date="2019-05" db="EMBL/GenBank/DDBJ databases">
        <title>Another draft genome of Portunus trituberculatus and its Hox gene families provides insights of decapod evolution.</title>
        <authorList>
            <person name="Jeong J.-H."/>
            <person name="Song I."/>
            <person name="Kim S."/>
            <person name="Choi T."/>
            <person name="Kim D."/>
            <person name="Ryu S."/>
            <person name="Kim W."/>
        </authorList>
    </citation>
    <scope>NUCLEOTIDE SEQUENCE [LARGE SCALE GENOMIC DNA]</scope>
    <source>
        <tissue evidence="1">Muscle</tissue>
    </source>
</reference>
<proteinExistence type="predicted"/>
<sequence length="38" mass="4246">MLGAWGVGHEHGAFEHGEAWAIPRKAMRAPEVTLRSCW</sequence>
<organism evidence="1 2">
    <name type="scientific">Portunus trituberculatus</name>
    <name type="common">Swimming crab</name>
    <name type="synonym">Neptunus trituberculatus</name>
    <dbReference type="NCBI Taxonomy" id="210409"/>
    <lineage>
        <taxon>Eukaryota</taxon>
        <taxon>Metazoa</taxon>
        <taxon>Ecdysozoa</taxon>
        <taxon>Arthropoda</taxon>
        <taxon>Crustacea</taxon>
        <taxon>Multicrustacea</taxon>
        <taxon>Malacostraca</taxon>
        <taxon>Eumalacostraca</taxon>
        <taxon>Eucarida</taxon>
        <taxon>Decapoda</taxon>
        <taxon>Pleocyemata</taxon>
        <taxon>Brachyura</taxon>
        <taxon>Eubrachyura</taxon>
        <taxon>Portunoidea</taxon>
        <taxon>Portunidae</taxon>
        <taxon>Portuninae</taxon>
        <taxon>Portunus</taxon>
    </lineage>
</organism>
<evidence type="ECO:0000313" key="1">
    <source>
        <dbReference type="EMBL" id="MPC19550.1"/>
    </source>
</evidence>